<feature type="binding site" evidence="5 7">
    <location>
        <position position="157"/>
    </location>
    <ligand>
        <name>Mn(2+)</name>
        <dbReference type="ChEBI" id="CHEBI:29035"/>
        <label>1</label>
    </ligand>
</feature>
<organism evidence="9 10">
    <name type="scientific">Muriicola jejuensis</name>
    <dbReference type="NCBI Taxonomy" id="504488"/>
    <lineage>
        <taxon>Bacteria</taxon>
        <taxon>Pseudomonadati</taxon>
        <taxon>Bacteroidota</taxon>
        <taxon>Flavobacteriia</taxon>
        <taxon>Flavobacteriales</taxon>
        <taxon>Flavobacteriaceae</taxon>
        <taxon>Muriicola</taxon>
    </lineage>
</organism>
<dbReference type="PROSITE" id="PS51409">
    <property type="entry name" value="ARGINASE_2"/>
    <property type="match status" value="1"/>
</dbReference>
<dbReference type="SUPFAM" id="SSF52768">
    <property type="entry name" value="Arginase/deacetylase"/>
    <property type="match status" value="1"/>
</dbReference>
<comment type="catalytic activity">
    <reaction evidence="5">
        <text>N-formimidoyl-L-glutamate + H2O = formamide + L-glutamate</text>
        <dbReference type="Rhea" id="RHEA:22492"/>
        <dbReference type="ChEBI" id="CHEBI:15377"/>
        <dbReference type="ChEBI" id="CHEBI:16397"/>
        <dbReference type="ChEBI" id="CHEBI:29985"/>
        <dbReference type="ChEBI" id="CHEBI:58928"/>
        <dbReference type="EC" id="3.5.3.8"/>
    </reaction>
</comment>
<dbReference type="UniPathway" id="UPA00379">
    <property type="reaction ID" value="UER00552"/>
</dbReference>
<feature type="binding site" evidence="7">
    <location>
        <position position="251"/>
    </location>
    <ligand>
        <name>Mn(2+)</name>
        <dbReference type="ChEBI" id="CHEBI:29035"/>
        <label>1</label>
    </ligand>
</feature>
<evidence type="ECO:0000256" key="7">
    <source>
        <dbReference type="PIRSR" id="PIRSR036979-1"/>
    </source>
</evidence>
<feature type="binding site" evidence="5 7">
    <location>
        <position position="161"/>
    </location>
    <ligand>
        <name>Mn(2+)</name>
        <dbReference type="ChEBI" id="CHEBI:29035"/>
        <label>1</label>
    </ligand>
</feature>
<comment type="pathway">
    <text evidence="5">Amino-acid degradation; L-histidine degradation into L-glutamate; L-glutamate from N-formimidoyl-L-glutamate (hydrolase route): step 1/1.</text>
</comment>
<keyword evidence="3 5" id="KW-0369">Histidine metabolism</keyword>
<keyword evidence="1 5" id="KW-0479">Metal-binding</keyword>
<dbReference type="GO" id="GO:0050415">
    <property type="term" value="F:formimidoylglutamase activity"/>
    <property type="evidence" value="ECO:0007669"/>
    <property type="project" value="UniProtKB-UniRule"/>
</dbReference>
<dbReference type="AlphaFoldDB" id="A0A6P0UE87"/>
<dbReference type="PANTHER" id="PTHR11358:SF35">
    <property type="entry name" value="FORMIMIDOYLGLUTAMASE"/>
    <property type="match status" value="1"/>
</dbReference>
<comment type="function">
    <text evidence="5">Catalyzes the conversion of N-formimidoyl-L-glutamate to L-glutamate and formamide.</text>
</comment>
<feature type="binding site" evidence="5">
    <location>
        <position position="157"/>
    </location>
    <ligand>
        <name>Mn(2+)</name>
        <dbReference type="ChEBI" id="CHEBI:29035"/>
        <label>2</label>
    </ligand>
</feature>
<reference evidence="9 10" key="1">
    <citation type="submission" date="2020-01" db="EMBL/GenBank/DDBJ databases">
        <title>Muriicola jejuensis KCTC 22299.</title>
        <authorList>
            <person name="Wang G."/>
        </authorList>
    </citation>
    <scope>NUCLEOTIDE SEQUENCE [LARGE SCALE GENOMIC DNA]</scope>
    <source>
        <strain evidence="9 10">KCTC 22299</strain>
    </source>
</reference>
<dbReference type="Gene3D" id="3.40.800.10">
    <property type="entry name" value="Ureohydrolase domain"/>
    <property type="match status" value="1"/>
</dbReference>
<proteinExistence type="inferred from homology"/>
<feature type="binding site" evidence="7">
    <location>
        <position position="159"/>
    </location>
    <ligand>
        <name>Mn(2+)</name>
        <dbReference type="ChEBI" id="CHEBI:29035"/>
        <label>1</label>
    </ligand>
</feature>
<dbReference type="GO" id="GO:0008783">
    <property type="term" value="F:agmatinase activity"/>
    <property type="evidence" value="ECO:0007669"/>
    <property type="project" value="TreeGrafter"/>
</dbReference>
<accession>A0A6P0UE87</accession>
<evidence type="ECO:0000256" key="1">
    <source>
        <dbReference type="ARBA" id="ARBA00022723"/>
    </source>
</evidence>
<dbReference type="Proteomes" id="UP000468443">
    <property type="component" value="Unassembled WGS sequence"/>
</dbReference>
<keyword evidence="2 5" id="KW-0378">Hydrolase</keyword>
<dbReference type="InterPro" id="IPR023696">
    <property type="entry name" value="Ureohydrolase_dom_sf"/>
</dbReference>
<gene>
    <name evidence="5 9" type="primary">hutG</name>
    <name evidence="9" type="ORF">GWK09_03580</name>
</gene>
<evidence type="ECO:0000256" key="6">
    <source>
        <dbReference type="NCBIfam" id="TIGR01227"/>
    </source>
</evidence>
<comment type="caution">
    <text evidence="9">The sequence shown here is derived from an EMBL/GenBank/DDBJ whole genome shotgun (WGS) entry which is preliminary data.</text>
</comment>
<dbReference type="PANTHER" id="PTHR11358">
    <property type="entry name" value="ARGINASE/AGMATINASE"/>
    <property type="match status" value="1"/>
</dbReference>
<dbReference type="GO" id="GO:0019556">
    <property type="term" value="P:L-histidine catabolic process to glutamate and formamide"/>
    <property type="evidence" value="ECO:0007669"/>
    <property type="project" value="UniProtKB-UniRule"/>
</dbReference>
<dbReference type="RefSeq" id="WP_163691631.1">
    <property type="nucleotide sequence ID" value="NZ_FXTW01000001.1"/>
</dbReference>
<dbReference type="HAMAP" id="MF_00737">
    <property type="entry name" value="Formimidoylglutam"/>
    <property type="match status" value="1"/>
</dbReference>
<feature type="binding site" evidence="5 7">
    <location>
        <position position="131"/>
    </location>
    <ligand>
        <name>Mn(2+)</name>
        <dbReference type="ChEBI" id="CHEBI:29035"/>
        <label>1</label>
    </ligand>
</feature>
<evidence type="ECO:0000256" key="4">
    <source>
        <dbReference type="ARBA" id="ARBA00023211"/>
    </source>
</evidence>
<keyword evidence="4 5" id="KW-0464">Manganese</keyword>
<dbReference type="Pfam" id="PF00491">
    <property type="entry name" value="Arginase"/>
    <property type="match status" value="1"/>
</dbReference>
<feature type="binding site" evidence="5 7">
    <location>
        <position position="249"/>
    </location>
    <ligand>
        <name>Mn(2+)</name>
        <dbReference type="ChEBI" id="CHEBI:29035"/>
        <label>1</label>
    </ligand>
</feature>
<sequence>MNGKYTPPDPSLWSGRNSGQQEYLHEKVQLAEALGEETFQSDARSFALLGYACDEGVRRNGGRVGAAEGPDAIRKELGKMASHLSPKDEVIDLGNVCCIGGDVEETQKMLSELVAKIIHQGGFPVLLGGGHDISLAHYRGLRSTLPPSQSLGIINFDAHFDLRTHENGNHSGSPFYQIAEDCRKIDQPFQYLCLGIRREANPPELFRRARELGVEYLELKDFTLNRLEGVKKSLRGFLDTLDRVYVTVDMDGFSSAFSPGVSAASPMGFTPEIVLLCLKEILTSGKVMGLDVAETNPKYDRDQQTAKLAAGIIHYIMHEKSLL</sequence>
<keyword evidence="10" id="KW-1185">Reference proteome</keyword>
<dbReference type="PIRSF" id="PIRSF036979">
    <property type="entry name" value="Arginase"/>
    <property type="match status" value="1"/>
</dbReference>
<dbReference type="InterPro" id="IPR005923">
    <property type="entry name" value="HutG"/>
</dbReference>
<evidence type="ECO:0000256" key="2">
    <source>
        <dbReference type="ARBA" id="ARBA00022801"/>
    </source>
</evidence>
<comment type="similarity">
    <text evidence="5 8">Belongs to the arginase family.</text>
</comment>
<name>A0A6P0UE87_9FLAO</name>
<dbReference type="EMBL" id="JAABOP010000001">
    <property type="protein sequence ID" value="NER09583.1"/>
    <property type="molecule type" value="Genomic_DNA"/>
</dbReference>
<evidence type="ECO:0000313" key="9">
    <source>
        <dbReference type="EMBL" id="NER09583.1"/>
    </source>
</evidence>
<feature type="binding site" evidence="5">
    <location>
        <position position="251"/>
    </location>
    <ligand>
        <name>Mn(2+)</name>
        <dbReference type="ChEBI" id="CHEBI:29035"/>
        <label>2</label>
    </ligand>
</feature>
<evidence type="ECO:0000256" key="8">
    <source>
        <dbReference type="PROSITE-ProRule" id="PRU00742"/>
    </source>
</evidence>
<feature type="binding site" evidence="5">
    <location>
        <position position="159"/>
    </location>
    <ligand>
        <name>Mn(2+)</name>
        <dbReference type="ChEBI" id="CHEBI:29035"/>
        <label>2</label>
    </ligand>
</feature>
<dbReference type="GO" id="GO:0030145">
    <property type="term" value="F:manganese ion binding"/>
    <property type="evidence" value="ECO:0007669"/>
    <property type="project" value="UniProtKB-UniRule"/>
</dbReference>
<evidence type="ECO:0000256" key="5">
    <source>
        <dbReference type="HAMAP-Rule" id="MF_00737"/>
    </source>
</evidence>
<dbReference type="GO" id="GO:0019557">
    <property type="term" value="P:L-histidine catabolic process to glutamate and formate"/>
    <property type="evidence" value="ECO:0007669"/>
    <property type="project" value="UniProtKB-UniPathway"/>
</dbReference>
<evidence type="ECO:0000256" key="3">
    <source>
        <dbReference type="ARBA" id="ARBA00022808"/>
    </source>
</evidence>
<dbReference type="CDD" id="cd09988">
    <property type="entry name" value="Formimidoylglutamase"/>
    <property type="match status" value="1"/>
</dbReference>
<dbReference type="InterPro" id="IPR006035">
    <property type="entry name" value="Ureohydrolase"/>
</dbReference>
<dbReference type="NCBIfam" id="TIGR01227">
    <property type="entry name" value="hutG"/>
    <property type="match status" value="1"/>
</dbReference>
<dbReference type="GO" id="GO:0033389">
    <property type="term" value="P:putrescine biosynthetic process from arginine, via agmatine"/>
    <property type="evidence" value="ECO:0007669"/>
    <property type="project" value="TreeGrafter"/>
</dbReference>
<comment type="cofactor">
    <cofactor evidence="5 7">
        <name>Mn(2+)</name>
        <dbReference type="ChEBI" id="CHEBI:29035"/>
    </cofactor>
    <text evidence="5 7">Binds 2 manganese ions per subunit.</text>
</comment>
<evidence type="ECO:0000313" key="10">
    <source>
        <dbReference type="Proteomes" id="UP000468443"/>
    </source>
</evidence>
<dbReference type="EC" id="3.5.3.8" evidence="5 6"/>
<feature type="binding site" evidence="5">
    <location>
        <position position="249"/>
    </location>
    <ligand>
        <name>Mn(2+)</name>
        <dbReference type="ChEBI" id="CHEBI:29035"/>
        <label>2</label>
    </ligand>
</feature>
<protein>
    <recommendedName>
        <fullName evidence="5 6">Formimidoylglutamase</fullName>
        <ecNumber evidence="5 6">3.5.3.8</ecNumber>
    </recommendedName>
    <alternativeName>
        <fullName evidence="5">Formiminoglutamase</fullName>
    </alternativeName>
    <alternativeName>
        <fullName evidence="5">Formiminoglutamate hydrolase</fullName>
    </alternativeName>
</protein>